<comment type="caution">
    <text evidence="3">The sequence shown here is derived from an EMBL/GenBank/DDBJ whole genome shotgun (WGS) entry which is preliminary data.</text>
</comment>
<keyword evidence="2" id="KW-0472">Membrane</keyword>
<keyword evidence="2" id="KW-1133">Transmembrane helix</keyword>
<organism evidence="3 4">
    <name type="scientific">Haloterrigena salina JCM 13891</name>
    <dbReference type="NCBI Taxonomy" id="1227488"/>
    <lineage>
        <taxon>Archaea</taxon>
        <taxon>Methanobacteriati</taxon>
        <taxon>Methanobacteriota</taxon>
        <taxon>Stenosarchaea group</taxon>
        <taxon>Halobacteria</taxon>
        <taxon>Halobacteriales</taxon>
        <taxon>Natrialbaceae</taxon>
        <taxon>Haloterrigena</taxon>
    </lineage>
</organism>
<keyword evidence="4" id="KW-1185">Reference proteome</keyword>
<evidence type="ECO:0000313" key="3">
    <source>
        <dbReference type="EMBL" id="ELZ23891.1"/>
    </source>
</evidence>
<sequence length="100" mass="10868">MSTIGNSPAPPTSQPMLPLSPAVVIVFVFDSALVAGLGGSTSKGFDWQRRRAPRRAFVGTLEGLPFDRSRGPRSDWWYGQPDDGSRCPARPSIREQSPDP</sequence>
<name>M0CKW1_9EURY</name>
<dbReference type="Proteomes" id="UP000011657">
    <property type="component" value="Unassembled WGS sequence"/>
</dbReference>
<protein>
    <submittedName>
        <fullName evidence="3">Uncharacterized protein</fullName>
    </submittedName>
</protein>
<evidence type="ECO:0000313" key="4">
    <source>
        <dbReference type="Proteomes" id="UP000011657"/>
    </source>
</evidence>
<feature type="transmembrane region" description="Helical" evidence="2">
    <location>
        <begin position="20"/>
        <end position="41"/>
    </location>
</feature>
<dbReference type="AlphaFoldDB" id="M0CKW1"/>
<gene>
    <name evidence="3" type="ORF">C477_01795</name>
</gene>
<evidence type="ECO:0000256" key="2">
    <source>
        <dbReference type="SAM" id="Phobius"/>
    </source>
</evidence>
<keyword evidence="2" id="KW-0812">Transmembrane</keyword>
<dbReference type="EMBL" id="AOIS01000010">
    <property type="protein sequence ID" value="ELZ23891.1"/>
    <property type="molecule type" value="Genomic_DNA"/>
</dbReference>
<proteinExistence type="predicted"/>
<accession>M0CKW1</accession>
<evidence type="ECO:0000256" key="1">
    <source>
        <dbReference type="SAM" id="MobiDB-lite"/>
    </source>
</evidence>
<reference evidence="3 4" key="1">
    <citation type="journal article" date="2014" name="PLoS Genet.">
        <title>Phylogenetically driven sequencing of extremely halophilic archaea reveals strategies for static and dynamic osmo-response.</title>
        <authorList>
            <person name="Becker E.A."/>
            <person name="Seitzer P.M."/>
            <person name="Tritt A."/>
            <person name="Larsen D."/>
            <person name="Krusor M."/>
            <person name="Yao A.I."/>
            <person name="Wu D."/>
            <person name="Madern D."/>
            <person name="Eisen J.A."/>
            <person name="Darling A.E."/>
            <person name="Facciotti M.T."/>
        </authorList>
    </citation>
    <scope>NUCLEOTIDE SEQUENCE [LARGE SCALE GENOMIC DNA]</scope>
    <source>
        <strain evidence="3 4">JCM 13891</strain>
    </source>
</reference>
<feature type="region of interest" description="Disordered" evidence="1">
    <location>
        <begin position="63"/>
        <end position="100"/>
    </location>
</feature>
<dbReference type="STRING" id="1227488.C477_01795"/>